<reference evidence="2 3" key="1">
    <citation type="submission" date="2018-05" db="EMBL/GenBank/DDBJ databases">
        <title>Genomic Encyclopedia of Type Strains, Phase IV (KMG-IV): sequencing the most valuable type-strain genomes for metagenomic binning, comparative biology and taxonomic classification.</title>
        <authorList>
            <person name="Goeker M."/>
        </authorList>
    </citation>
    <scope>NUCLEOTIDE SEQUENCE [LARGE SCALE GENOMIC DNA]</scope>
    <source>
        <strain evidence="2 3">DSM 22999</strain>
    </source>
</reference>
<dbReference type="Pfam" id="PF06993">
    <property type="entry name" value="DUF1304"/>
    <property type="match status" value="1"/>
</dbReference>
<protein>
    <submittedName>
        <fullName evidence="2">Putative membrane protein</fullName>
    </submittedName>
</protein>
<evidence type="ECO:0000313" key="2">
    <source>
        <dbReference type="EMBL" id="PVX32119.1"/>
    </source>
</evidence>
<feature type="transmembrane region" description="Helical" evidence="1">
    <location>
        <begin position="101"/>
        <end position="121"/>
    </location>
</feature>
<feature type="transmembrane region" description="Helical" evidence="1">
    <location>
        <begin position="6"/>
        <end position="27"/>
    </location>
</feature>
<organism evidence="2 3">
    <name type="scientific">Alitibacter langaaensis DSM 22999</name>
    <dbReference type="NCBI Taxonomy" id="1122935"/>
    <lineage>
        <taxon>Bacteria</taxon>
        <taxon>Pseudomonadati</taxon>
        <taxon>Pseudomonadota</taxon>
        <taxon>Gammaproteobacteria</taxon>
        <taxon>Pasteurellales</taxon>
        <taxon>Pasteurellaceae</taxon>
        <taxon>Alitibacter</taxon>
    </lineage>
</organism>
<dbReference type="EMBL" id="QENU01000015">
    <property type="protein sequence ID" value="PVX32119.1"/>
    <property type="molecule type" value="Genomic_DNA"/>
</dbReference>
<dbReference type="PANTHER" id="PTHR38446">
    <property type="entry name" value="BLL0914 PROTEIN"/>
    <property type="match status" value="1"/>
</dbReference>
<comment type="caution">
    <text evidence="2">The sequence shown here is derived from an EMBL/GenBank/DDBJ whole genome shotgun (WGS) entry which is preliminary data.</text>
</comment>
<dbReference type="InterPro" id="IPR009732">
    <property type="entry name" value="DUF1304"/>
</dbReference>
<dbReference type="RefSeq" id="WP_116632339.1">
    <property type="nucleotide sequence ID" value="NZ_QENU01000015.1"/>
</dbReference>
<dbReference type="Proteomes" id="UP000245909">
    <property type="component" value="Unassembled WGS sequence"/>
</dbReference>
<gene>
    <name evidence="2" type="ORF">C8D76_11522</name>
</gene>
<proteinExistence type="predicted"/>
<evidence type="ECO:0000256" key="1">
    <source>
        <dbReference type="SAM" id="Phobius"/>
    </source>
</evidence>
<keyword evidence="1" id="KW-1133">Transmembrane helix</keyword>
<keyword evidence="1" id="KW-0472">Membrane</keyword>
<sequence>MLIVAYILITLVAIEHFYIMYLEMFALDSLQARKIFNLDERAVNDPKIKVLFANQGLYNRFLAAGIIFSLFIQQSAVISFFLFCVIVAAIYGAMSTKNKGILLKQGVPAVLAILINFILLFQ</sequence>
<dbReference type="AlphaFoldDB" id="A0A2U0SLA6"/>
<dbReference type="PANTHER" id="PTHR38446:SF1">
    <property type="entry name" value="BLL0914 PROTEIN"/>
    <property type="match status" value="1"/>
</dbReference>
<name>A0A2U0SLA6_9PAST</name>
<feature type="transmembrane region" description="Helical" evidence="1">
    <location>
        <begin position="77"/>
        <end position="94"/>
    </location>
</feature>
<keyword evidence="3" id="KW-1185">Reference proteome</keyword>
<dbReference type="OrthoDB" id="9803832at2"/>
<evidence type="ECO:0000313" key="3">
    <source>
        <dbReference type="Proteomes" id="UP000245909"/>
    </source>
</evidence>
<accession>A0A2U0SLA6</accession>
<keyword evidence="1" id="KW-0812">Transmembrane</keyword>